<evidence type="ECO:0000256" key="3">
    <source>
        <dbReference type="ARBA" id="ARBA00022763"/>
    </source>
</evidence>
<organism evidence="17 18">
    <name type="scientific">Paenibacillus thermoaerophilus</name>
    <dbReference type="NCBI Taxonomy" id="1215385"/>
    <lineage>
        <taxon>Bacteria</taxon>
        <taxon>Bacillati</taxon>
        <taxon>Bacillota</taxon>
        <taxon>Bacilli</taxon>
        <taxon>Bacillales</taxon>
        <taxon>Paenibacillaceae</taxon>
        <taxon>Paenibacillus</taxon>
    </lineage>
</organism>
<evidence type="ECO:0000256" key="1">
    <source>
        <dbReference type="ARBA" id="ARBA00022722"/>
    </source>
</evidence>
<keyword evidence="4 13" id="KW-0378">Hydrolase</keyword>
<dbReference type="InterPro" id="IPR027417">
    <property type="entry name" value="P-loop_NTPase"/>
</dbReference>
<evidence type="ECO:0000256" key="4">
    <source>
        <dbReference type="ARBA" id="ARBA00022801"/>
    </source>
</evidence>
<keyword evidence="10 13" id="KW-0413">Isomerase</keyword>
<evidence type="ECO:0000259" key="16">
    <source>
        <dbReference type="PROSITE" id="PS51217"/>
    </source>
</evidence>
<evidence type="ECO:0000256" key="11">
    <source>
        <dbReference type="ARBA" id="ARBA00034617"/>
    </source>
</evidence>
<dbReference type="GO" id="GO:0003678">
    <property type="term" value="F:DNA helicase activity"/>
    <property type="evidence" value="ECO:0007669"/>
    <property type="project" value="UniProtKB-EC"/>
</dbReference>
<dbReference type="PANTHER" id="PTHR11070">
    <property type="entry name" value="UVRD / RECB / PCRA DNA HELICASE FAMILY MEMBER"/>
    <property type="match status" value="1"/>
</dbReference>
<evidence type="ECO:0000256" key="2">
    <source>
        <dbReference type="ARBA" id="ARBA00022741"/>
    </source>
</evidence>
<name>A0ABW2UZC1_9BACL</name>
<comment type="catalytic activity">
    <reaction evidence="12 13">
        <text>ATP + H2O = ADP + phosphate + H(+)</text>
        <dbReference type="Rhea" id="RHEA:13065"/>
        <dbReference type="ChEBI" id="CHEBI:15377"/>
        <dbReference type="ChEBI" id="CHEBI:15378"/>
        <dbReference type="ChEBI" id="CHEBI:30616"/>
        <dbReference type="ChEBI" id="CHEBI:43474"/>
        <dbReference type="ChEBI" id="CHEBI:456216"/>
        <dbReference type="EC" id="5.6.2.4"/>
    </reaction>
</comment>
<dbReference type="EMBL" id="JBHTGQ010000002">
    <property type="protein sequence ID" value="MFC7748590.1"/>
    <property type="molecule type" value="Genomic_DNA"/>
</dbReference>
<evidence type="ECO:0000256" key="14">
    <source>
        <dbReference type="PROSITE-ProRule" id="PRU00560"/>
    </source>
</evidence>
<comment type="function">
    <text evidence="13">The heterodimer acts as both an ATP-dependent DNA helicase and an ATP-dependent, dual-direction single-stranded exonuclease. Recognizes the chi site generating a DNA molecule suitable for the initiation of homologous recombination. The AddA nuclease domain is required for chi fragment generation; this subunit has the helicase and 3' -&gt; 5' nuclease activities.</text>
</comment>
<dbReference type="EC" id="3.1.-.-" evidence="13"/>
<evidence type="ECO:0000313" key="18">
    <source>
        <dbReference type="Proteomes" id="UP001596528"/>
    </source>
</evidence>
<feature type="binding site" evidence="14">
    <location>
        <begin position="32"/>
        <end position="39"/>
    </location>
    <ligand>
        <name>ATP</name>
        <dbReference type="ChEBI" id="CHEBI:30616"/>
    </ligand>
</feature>
<evidence type="ECO:0000259" key="15">
    <source>
        <dbReference type="PROSITE" id="PS51198"/>
    </source>
</evidence>
<dbReference type="PROSITE" id="PS51217">
    <property type="entry name" value="UVRD_HELICASE_CTER"/>
    <property type="match status" value="1"/>
</dbReference>
<evidence type="ECO:0000256" key="6">
    <source>
        <dbReference type="ARBA" id="ARBA00022839"/>
    </source>
</evidence>
<comment type="caution">
    <text evidence="17">The sequence shown here is derived from an EMBL/GenBank/DDBJ whole genome shotgun (WGS) entry which is preliminary data.</text>
</comment>
<keyword evidence="2 13" id="KW-0547">Nucleotide-binding</keyword>
<dbReference type="EC" id="5.6.2.4" evidence="13"/>
<evidence type="ECO:0000256" key="13">
    <source>
        <dbReference type="HAMAP-Rule" id="MF_01451"/>
    </source>
</evidence>
<comment type="subunit">
    <text evidence="13">Heterodimer of AddA and AddB/RexB.</text>
</comment>
<sequence>MNGIKPKPPGSAWTDAQWDAIAVRGRNTLVAAAAGSGKTAVLVERIISMISDDEHPIDVDRLLVATFTNAAAAEMRHRIREALEKALAERPESRHLRRQLALVNRAMITTLHSFCLEVLSRHVQTLGLDPQFRIANETEAELLRQEVLDGLLEQAFERGLPESAGAGIAGDAELFRQLADRFAGDRHDGALGGLILQLFDYSQSNPWPSAWLDEMAAAFAATGEKPAEEVISVWTEPLLHTVRLQLEGVSAALNQALEIALSPGGPAPYADTLRDDLELVGRLEAAAAAGWGACSEAFRSASFGKLKACRKDQADAAAMEAAKELREYAKKTVAELAGELFARTPEQYAKELADMAPLMAALAGAVKAFAEAYREAKAAKGLVDFGDLEHYCLQVLRDPSSTPDRVVPSEAALAFRELFDEVLLDEYQDTNKVQEAIVELISRDGPGNRFMVGDVKQSIYRFRLAEPGLFLRKYETYKPLREGADAGESVRIDLARNFRSRREIVDAVNFLFRQIMHRTAAEIDYDEAAELVCGADYPPSRDDLSAELLLIDRQPGESGGEEEDETGAAEAAFAETAALEARAVARRIAELVRGPSPMQVYDRKAGGLRPARYRDVVILLRSPGAWAQMFIEELRALGIPGYAELADGYFDAVEVDTMMSLLRVIDNPLQDIPFAGVLRSPLVGLSAAELARIRLQDRRLSFYEAAVACAASPEGGADGREPWRAKLSAFLFRLEEWRRAAREGSLSELIWRLYRETGYYDYCGALQGGAQRQANLRALYDRARQFESTSMRGLFRFLRFVERMRDSGTDLGAARALGEQDDVVRIMSIHKSKGLEFPIVFVAGIARPFNRRDEQADFLLHKRLGFGPLYIDPERRTRSPSLAHLAISRAIRLETMAEEQRVLYVALTRPKEKLYLVGTVRGLERQVAAWGRMLGTEGWRLPAYEILNGRCYLDWIGRALIRHRDARALREWAGLPERAPFALHGDGSRWHVALAGQEQFDREAAAARELVPDDGLRAALKTRTPVPAPQTVWTAEIDRRLSWSYPYASATGIRTKTSVTEMKRLAFGRIGERDGETGAGPAHLAGGGAPAFHLRRPSFLEAKSLTPTERGTVYHAVFQQLPLNGDVAEELVEETVSRMVRLQMLTPEQAQAVDPAAVAGFFRTDVGRRLLKSPKVYRELPFSYGLRAAEIAPDRPDAGDEIVLVQGVVDCLFAEGDGWVLVDFKTDAVRGEPGPALSRLTERYRLQMDLYARALSHILRKPVTERVLYFIDGSHTVALNGRGG</sequence>
<dbReference type="PANTHER" id="PTHR11070:SF48">
    <property type="entry name" value="ATP-DEPENDENT HELICASE_NUCLEASE SUBUNIT A"/>
    <property type="match status" value="1"/>
</dbReference>
<dbReference type="RefSeq" id="WP_138787646.1">
    <property type="nucleotide sequence ID" value="NZ_JBHTGQ010000002.1"/>
</dbReference>
<dbReference type="Proteomes" id="UP001596528">
    <property type="component" value="Unassembled WGS sequence"/>
</dbReference>
<dbReference type="HAMAP" id="MF_01451">
    <property type="entry name" value="AddA"/>
    <property type="match status" value="1"/>
</dbReference>
<dbReference type="NCBIfam" id="TIGR02785">
    <property type="entry name" value="addA_Gpos"/>
    <property type="match status" value="1"/>
</dbReference>
<dbReference type="InterPro" id="IPR038726">
    <property type="entry name" value="PDDEXK_AddAB-type"/>
</dbReference>
<dbReference type="Pfam" id="PF00580">
    <property type="entry name" value="UvrD-helicase"/>
    <property type="match status" value="1"/>
</dbReference>
<dbReference type="InterPro" id="IPR014017">
    <property type="entry name" value="DNA_helicase_UvrD-like_C"/>
</dbReference>
<gene>
    <name evidence="13 17" type="primary">addA</name>
    <name evidence="17" type="ORF">ACFQWB_01345</name>
</gene>
<dbReference type="InterPro" id="IPR000212">
    <property type="entry name" value="DNA_helicase_UvrD/REP"/>
</dbReference>
<evidence type="ECO:0000313" key="17">
    <source>
        <dbReference type="EMBL" id="MFC7748590.1"/>
    </source>
</evidence>
<keyword evidence="5 13" id="KW-0347">Helicase</keyword>
<evidence type="ECO:0000256" key="5">
    <source>
        <dbReference type="ARBA" id="ARBA00022806"/>
    </source>
</evidence>
<dbReference type="Pfam" id="PF13361">
    <property type="entry name" value="UvrD_C"/>
    <property type="match status" value="2"/>
</dbReference>
<protein>
    <recommendedName>
        <fullName evidence="13">ATP-dependent helicase/nuclease subunit A</fullName>
        <ecNumber evidence="13">3.1.-.-</ecNumber>
        <ecNumber evidence="13">5.6.2.4</ecNumber>
    </recommendedName>
    <alternativeName>
        <fullName evidence="13">ATP-dependent helicase/nuclease AddA</fullName>
    </alternativeName>
    <alternativeName>
        <fullName evidence="13">DNA 3'-5' helicase AddA</fullName>
    </alternativeName>
</protein>
<keyword evidence="18" id="KW-1185">Reference proteome</keyword>
<evidence type="ECO:0000256" key="9">
    <source>
        <dbReference type="ARBA" id="ARBA00023204"/>
    </source>
</evidence>
<keyword evidence="3 13" id="KW-0227">DNA damage</keyword>
<evidence type="ECO:0000256" key="8">
    <source>
        <dbReference type="ARBA" id="ARBA00023125"/>
    </source>
</evidence>
<dbReference type="Gene3D" id="3.90.320.10">
    <property type="match status" value="1"/>
</dbReference>
<evidence type="ECO:0000256" key="12">
    <source>
        <dbReference type="ARBA" id="ARBA00048988"/>
    </source>
</evidence>
<dbReference type="SUPFAM" id="SSF52540">
    <property type="entry name" value="P-loop containing nucleoside triphosphate hydrolases"/>
    <property type="match status" value="1"/>
</dbReference>
<feature type="domain" description="UvrD-like helicase ATP-binding" evidence="15">
    <location>
        <begin position="11"/>
        <end position="501"/>
    </location>
</feature>
<comment type="cofactor">
    <cofactor evidence="13">
        <name>Mg(2+)</name>
        <dbReference type="ChEBI" id="CHEBI:18420"/>
    </cofactor>
</comment>
<dbReference type="Pfam" id="PF12705">
    <property type="entry name" value="PDDEXK_1"/>
    <property type="match status" value="1"/>
</dbReference>
<dbReference type="InterPro" id="IPR014152">
    <property type="entry name" value="AddA"/>
</dbReference>
<comment type="catalytic activity">
    <reaction evidence="11 13">
        <text>Couples ATP hydrolysis with the unwinding of duplex DNA by translocating in the 3'-5' direction.</text>
        <dbReference type="EC" id="5.6.2.4"/>
    </reaction>
</comment>
<keyword evidence="1 13" id="KW-0540">Nuclease</keyword>
<comment type="similarity">
    <text evidence="13">Belongs to the helicase family. AddA subfamily.</text>
</comment>
<feature type="domain" description="UvrD-like helicase C-terminal" evidence="16">
    <location>
        <begin position="541"/>
        <end position="834"/>
    </location>
</feature>
<dbReference type="Gene3D" id="3.40.50.300">
    <property type="entry name" value="P-loop containing nucleotide triphosphate hydrolases"/>
    <property type="match status" value="4"/>
</dbReference>
<reference evidence="18" key="1">
    <citation type="journal article" date="2019" name="Int. J. Syst. Evol. Microbiol.">
        <title>The Global Catalogue of Microorganisms (GCM) 10K type strain sequencing project: providing services to taxonomists for standard genome sequencing and annotation.</title>
        <authorList>
            <consortium name="The Broad Institute Genomics Platform"/>
            <consortium name="The Broad Institute Genome Sequencing Center for Infectious Disease"/>
            <person name="Wu L."/>
            <person name="Ma J."/>
        </authorList>
    </citation>
    <scope>NUCLEOTIDE SEQUENCE [LARGE SCALE GENOMIC DNA]</scope>
    <source>
        <strain evidence="18">JCM 18657</strain>
    </source>
</reference>
<dbReference type="InterPro" id="IPR014016">
    <property type="entry name" value="UvrD-like_ATP-bd"/>
</dbReference>
<proteinExistence type="inferred from homology"/>
<dbReference type="InterPro" id="IPR011604">
    <property type="entry name" value="PDDEXK-like_dom_sf"/>
</dbReference>
<dbReference type="InterPro" id="IPR011335">
    <property type="entry name" value="Restrct_endonuc-II-like"/>
</dbReference>
<dbReference type="PROSITE" id="PS51198">
    <property type="entry name" value="UVRD_HELICASE_ATP_BIND"/>
    <property type="match status" value="1"/>
</dbReference>
<dbReference type="GO" id="GO:0016787">
    <property type="term" value="F:hydrolase activity"/>
    <property type="evidence" value="ECO:0007669"/>
    <property type="project" value="UniProtKB-KW"/>
</dbReference>
<keyword evidence="7 13" id="KW-0067">ATP-binding</keyword>
<keyword evidence="8 13" id="KW-0238">DNA-binding</keyword>
<evidence type="ECO:0000256" key="10">
    <source>
        <dbReference type="ARBA" id="ARBA00023235"/>
    </source>
</evidence>
<evidence type="ECO:0000256" key="7">
    <source>
        <dbReference type="ARBA" id="ARBA00022840"/>
    </source>
</evidence>
<keyword evidence="6 13" id="KW-0269">Exonuclease</keyword>
<dbReference type="SUPFAM" id="SSF52980">
    <property type="entry name" value="Restriction endonuclease-like"/>
    <property type="match status" value="1"/>
</dbReference>
<keyword evidence="9 13" id="KW-0234">DNA repair</keyword>
<accession>A0ABW2UZC1</accession>